<dbReference type="Proteomes" id="UP000677228">
    <property type="component" value="Unassembled WGS sequence"/>
</dbReference>
<protein>
    <recommendedName>
        <fullName evidence="1">Ubiquitin-like domain-containing protein</fullName>
    </recommendedName>
</protein>
<evidence type="ECO:0000313" key="2">
    <source>
        <dbReference type="EMBL" id="CAF1206814.1"/>
    </source>
</evidence>
<dbReference type="InterPro" id="IPR000626">
    <property type="entry name" value="Ubiquitin-like_dom"/>
</dbReference>
<name>A0A8S2EN16_9BILA</name>
<dbReference type="Gene3D" id="3.10.20.90">
    <property type="entry name" value="Phosphatidylinositol 3-kinase Catalytic Subunit, Chain A, domain 1"/>
    <property type="match status" value="1"/>
</dbReference>
<comment type="caution">
    <text evidence="2">The sequence shown here is derived from an EMBL/GenBank/DDBJ whole genome shotgun (WGS) entry which is preliminary data.</text>
</comment>
<dbReference type="CDD" id="cd17039">
    <property type="entry name" value="Ubl_ubiquitin_like"/>
    <property type="match status" value="1"/>
</dbReference>
<proteinExistence type="predicted"/>
<dbReference type="PROSITE" id="PS50053">
    <property type="entry name" value="UBIQUITIN_2"/>
    <property type="match status" value="1"/>
</dbReference>
<accession>A0A8S2EN16</accession>
<dbReference type="PANTHER" id="PTHR10666">
    <property type="entry name" value="UBIQUITIN"/>
    <property type="match status" value="1"/>
</dbReference>
<feature type="domain" description="Ubiquitin-like" evidence="1">
    <location>
        <begin position="53"/>
        <end position="125"/>
    </location>
</feature>
<evidence type="ECO:0000313" key="3">
    <source>
        <dbReference type="EMBL" id="CAF4016178.1"/>
    </source>
</evidence>
<reference evidence="2" key="1">
    <citation type="submission" date="2021-02" db="EMBL/GenBank/DDBJ databases">
        <authorList>
            <person name="Nowell W R."/>
        </authorList>
    </citation>
    <scope>NUCLEOTIDE SEQUENCE</scope>
</reference>
<dbReference type="InterPro" id="IPR050158">
    <property type="entry name" value="Ubiquitin_ubiquitin-like"/>
</dbReference>
<dbReference type="Pfam" id="PF00240">
    <property type="entry name" value="ubiquitin"/>
    <property type="match status" value="1"/>
</dbReference>
<dbReference type="EMBL" id="CAJOBA010036072">
    <property type="protein sequence ID" value="CAF4016178.1"/>
    <property type="molecule type" value="Genomic_DNA"/>
</dbReference>
<feature type="non-terminal residue" evidence="2">
    <location>
        <position position="1"/>
    </location>
</feature>
<dbReference type="AlphaFoldDB" id="A0A8S2EN16"/>
<dbReference type="SMART" id="SM00213">
    <property type="entry name" value="UBQ"/>
    <property type="match status" value="1"/>
</dbReference>
<sequence length="125" mass="14049">EQANKFLGGSPLSKELDDNKTFIDYQIQNECTVSIVVQIKGDSTAVPTGVCSVNVELQSANEQLMVFNIRSSDLTTINEIKEKLFSEHQIPLKQQRLIFDGRLLTGERTLVQCKIKENNVILLII</sequence>
<gene>
    <name evidence="2" type="ORF">OVA965_LOCUS24253</name>
    <name evidence="3" type="ORF">TMI583_LOCUS24978</name>
</gene>
<evidence type="ECO:0000259" key="1">
    <source>
        <dbReference type="PROSITE" id="PS50053"/>
    </source>
</evidence>
<dbReference type="EMBL" id="CAJNOK010014535">
    <property type="protein sequence ID" value="CAF1206814.1"/>
    <property type="molecule type" value="Genomic_DNA"/>
</dbReference>
<organism evidence="2 4">
    <name type="scientific">Didymodactylos carnosus</name>
    <dbReference type="NCBI Taxonomy" id="1234261"/>
    <lineage>
        <taxon>Eukaryota</taxon>
        <taxon>Metazoa</taxon>
        <taxon>Spiralia</taxon>
        <taxon>Gnathifera</taxon>
        <taxon>Rotifera</taxon>
        <taxon>Eurotatoria</taxon>
        <taxon>Bdelloidea</taxon>
        <taxon>Philodinida</taxon>
        <taxon>Philodinidae</taxon>
        <taxon>Didymodactylos</taxon>
    </lineage>
</organism>
<evidence type="ECO:0000313" key="4">
    <source>
        <dbReference type="Proteomes" id="UP000677228"/>
    </source>
</evidence>
<dbReference type="InterPro" id="IPR029071">
    <property type="entry name" value="Ubiquitin-like_domsf"/>
</dbReference>
<dbReference type="Proteomes" id="UP000682733">
    <property type="component" value="Unassembled WGS sequence"/>
</dbReference>
<dbReference type="SUPFAM" id="SSF54236">
    <property type="entry name" value="Ubiquitin-like"/>
    <property type="match status" value="2"/>
</dbReference>